<evidence type="ECO:0000313" key="2">
    <source>
        <dbReference type="Proteomes" id="UP001157034"/>
    </source>
</evidence>
<name>A0ABQ6K9Y3_9MICO</name>
<dbReference type="Gene3D" id="3.40.50.1820">
    <property type="entry name" value="alpha/beta hydrolase"/>
    <property type="match status" value="1"/>
</dbReference>
<proteinExistence type="predicted"/>
<keyword evidence="2" id="KW-1185">Reference proteome</keyword>
<evidence type="ECO:0008006" key="3">
    <source>
        <dbReference type="Google" id="ProtNLM"/>
    </source>
</evidence>
<dbReference type="EMBL" id="BSVB01000001">
    <property type="protein sequence ID" value="GMA96174.1"/>
    <property type="molecule type" value="Genomic_DNA"/>
</dbReference>
<protein>
    <recommendedName>
        <fullName evidence="3">Alpha/beta hydrolase</fullName>
    </recommendedName>
</protein>
<evidence type="ECO:0000313" key="1">
    <source>
        <dbReference type="EMBL" id="GMA96174.1"/>
    </source>
</evidence>
<dbReference type="RefSeq" id="WP_284254802.1">
    <property type="nucleotide sequence ID" value="NZ_BAAAQO010000004.1"/>
</dbReference>
<organism evidence="1 2">
    <name type="scientific">Pseudolysinimonas kribbensis</name>
    <dbReference type="NCBI Taxonomy" id="433641"/>
    <lineage>
        <taxon>Bacteria</taxon>
        <taxon>Bacillati</taxon>
        <taxon>Actinomycetota</taxon>
        <taxon>Actinomycetes</taxon>
        <taxon>Micrococcales</taxon>
        <taxon>Microbacteriaceae</taxon>
        <taxon>Pseudolysinimonas</taxon>
    </lineage>
</organism>
<dbReference type="InterPro" id="IPR029058">
    <property type="entry name" value="AB_hydrolase_fold"/>
</dbReference>
<dbReference type="SUPFAM" id="SSF53474">
    <property type="entry name" value="alpha/beta-Hydrolases"/>
    <property type="match status" value="1"/>
</dbReference>
<comment type="caution">
    <text evidence="1">The sequence shown here is derived from an EMBL/GenBank/DDBJ whole genome shotgun (WGS) entry which is preliminary data.</text>
</comment>
<reference evidence="2" key="1">
    <citation type="journal article" date="2019" name="Int. J. Syst. Evol. Microbiol.">
        <title>The Global Catalogue of Microorganisms (GCM) 10K type strain sequencing project: providing services to taxonomists for standard genome sequencing and annotation.</title>
        <authorList>
            <consortium name="The Broad Institute Genomics Platform"/>
            <consortium name="The Broad Institute Genome Sequencing Center for Infectious Disease"/>
            <person name="Wu L."/>
            <person name="Ma J."/>
        </authorList>
    </citation>
    <scope>NUCLEOTIDE SEQUENCE [LARGE SCALE GENOMIC DNA]</scope>
    <source>
        <strain evidence="2">NBRC 108894</strain>
    </source>
</reference>
<dbReference type="Proteomes" id="UP001157034">
    <property type="component" value="Unassembled WGS sequence"/>
</dbReference>
<gene>
    <name evidence="1" type="ORF">GCM10025881_29980</name>
</gene>
<accession>A0ABQ6K9Y3</accession>
<sequence length="249" mass="26071">MHLISESTLDGVIERGFVQGDVPGILWSPAHVGEPAPVVLSGHPGGLHKSAGGLVARARVLAAGYGIHVVAIDAPGHGDRARSPEDEAWVDRMQVARAAGQPLGDLVADFNASIAERAVPEWRSVLDALERMPGIDLTGGAGYTGMTLATEIGIRLAAADRRIAAAVFGAAFARPGLVEAARRVTVPVQYVLSWDDPEIDRESGFALFDAFGSADKVLRAVPGPHSRVPQAEIDESTRRLVAQLGSQGG</sequence>